<dbReference type="AlphaFoldDB" id="A0A0E9QXV6"/>
<sequence>MPTFWRVFLILLIVENYLCFAKMGALYMKRAAISTWLHLI</sequence>
<dbReference type="EMBL" id="GBXM01087502">
    <property type="protein sequence ID" value="JAH21075.1"/>
    <property type="molecule type" value="Transcribed_RNA"/>
</dbReference>
<accession>A0A0E9QXV6</accession>
<proteinExistence type="predicted"/>
<protein>
    <submittedName>
        <fullName evidence="1">Uncharacterized protein</fullName>
    </submittedName>
</protein>
<reference evidence="1" key="1">
    <citation type="submission" date="2014-11" db="EMBL/GenBank/DDBJ databases">
        <authorList>
            <person name="Amaro Gonzalez C."/>
        </authorList>
    </citation>
    <scope>NUCLEOTIDE SEQUENCE</scope>
</reference>
<organism evidence="1">
    <name type="scientific">Anguilla anguilla</name>
    <name type="common">European freshwater eel</name>
    <name type="synonym">Muraena anguilla</name>
    <dbReference type="NCBI Taxonomy" id="7936"/>
    <lineage>
        <taxon>Eukaryota</taxon>
        <taxon>Metazoa</taxon>
        <taxon>Chordata</taxon>
        <taxon>Craniata</taxon>
        <taxon>Vertebrata</taxon>
        <taxon>Euteleostomi</taxon>
        <taxon>Actinopterygii</taxon>
        <taxon>Neopterygii</taxon>
        <taxon>Teleostei</taxon>
        <taxon>Anguilliformes</taxon>
        <taxon>Anguillidae</taxon>
        <taxon>Anguilla</taxon>
    </lineage>
</organism>
<evidence type="ECO:0000313" key="1">
    <source>
        <dbReference type="EMBL" id="JAH21075.1"/>
    </source>
</evidence>
<reference evidence="1" key="2">
    <citation type="journal article" date="2015" name="Fish Shellfish Immunol.">
        <title>Early steps in the European eel (Anguilla anguilla)-Vibrio vulnificus interaction in the gills: Role of the RtxA13 toxin.</title>
        <authorList>
            <person name="Callol A."/>
            <person name="Pajuelo D."/>
            <person name="Ebbesson L."/>
            <person name="Teles M."/>
            <person name="MacKenzie S."/>
            <person name="Amaro C."/>
        </authorList>
    </citation>
    <scope>NUCLEOTIDE SEQUENCE</scope>
</reference>
<name>A0A0E9QXV6_ANGAN</name>